<accession>A0ABS3WBI6</accession>
<proteinExistence type="predicted"/>
<dbReference type="RefSeq" id="WP_208848470.1">
    <property type="nucleotide sequence ID" value="NZ_JAGGDJ010000011.1"/>
</dbReference>
<evidence type="ECO:0008006" key="3">
    <source>
        <dbReference type="Google" id="ProtNLM"/>
    </source>
</evidence>
<evidence type="ECO:0000313" key="1">
    <source>
        <dbReference type="EMBL" id="MBO7745633.1"/>
    </source>
</evidence>
<comment type="caution">
    <text evidence="1">The sequence shown here is derived from an EMBL/GenBank/DDBJ whole genome shotgun (WGS) entry which is preliminary data.</text>
</comment>
<dbReference type="Proteomes" id="UP000670947">
    <property type="component" value="Unassembled WGS sequence"/>
</dbReference>
<sequence length="333" mass="37175">MARVMLDRVDMTRQSKSYVDSVHAVLTAAGLFEGPKYMLAGLTGMAFKFTVHRKLLPLSVSAYGQWGNEHAPAIENLGLLTVWDGGRTRHPTFPHYQRDAVDWVRQSLDAGVGAVYWLPEFGTICGYDDEDGVFYVQDGRQPEPLIVLYDNFGLNATPFWYCQIFGGRVALDPAEAVLESLRLAVRDWETPHKTLPDTELASGRLAFAYFIAGLQAGGYDERGADYILRDYVQVREEIADYLRDVRHLLPGLGEAAALYGELRGRLDAFRDCRTASPEGGGRIAPDRIPALCALLREAEALEERAVAVFRRISARCPDPKRATLPRWGELTPR</sequence>
<reference evidence="1 2" key="1">
    <citation type="submission" date="2021-03" db="EMBL/GenBank/DDBJ databases">
        <title>Paenibacillus artemisicola MWE-103 whole genome sequence.</title>
        <authorList>
            <person name="Ham Y.J."/>
        </authorList>
    </citation>
    <scope>NUCLEOTIDE SEQUENCE [LARGE SCALE GENOMIC DNA]</scope>
    <source>
        <strain evidence="1 2">MWE-103</strain>
    </source>
</reference>
<protein>
    <recommendedName>
        <fullName evidence="3">BtrH N-terminal domain-containing protein</fullName>
    </recommendedName>
</protein>
<name>A0ABS3WBI6_9BACL</name>
<organism evidence="1 2">
    <name type="scientific">Paenibacillus artemisiicola</name>
    <dbReference type="NCBI Taxonomy" id="1172618"/>
    <lineage>
        <taxon>Bacteria</taxon>
        <taxon>Bacillati</taxon>
        <taxon>Bacillota</taxon>
        <taxon>Bacilli</taxon>
        <taxon>Bacillales</taxon>
        <taxon>Paenibacillaceae</taxon>
        <taxon>Paenibacillus</taxon>
    </lineage>
</organism>
<keyword evidence="2" id="KW-1185">Reference proteome</keyword>
<gene>
    <name evidence="1" type="ORF">I8J29_15590</name>
</gene>
<dbReference type="EMBL" id="JAGGDJ010000011">
    <property type="protein sequence ID" value="MBO7745633.1"/>
    <property type="molecule type" value="Genomic_DNA"/>
</dbReference>
<evidence type="ECO:0000313" key="2">
    <source>
        <dbReference type="Proteomes" id="UP000670947"/>
    </source>
</evidence>